<evidence type="ECO:0000313" key="5">
    <source>
        <dbReference type="Proteomes" id="UP000585437"/>
    </source>
</evidence>
<dbReference type="SFLD" id="SFLDG00179">
    <property type="entry name" value="mandelate_racemase"/>
    <property type="match status" value="1"/>
</dbReference>
<feature type="region of interest" description="Disordered" evidence="2">
    <location>
        <begin position="375"/>
        <end position="399"/>
    </location>
</feature>
<evidence type="ECO:0000256" key="1">
    <source>
        <dbReference type="ARBA" id="ARBA00023239"/>
    </source>
</evidence>
<feature type="compositionally biased region" description="Basic and acidic residues" evidence="2">
    <location>
        <begin position="389"/>
        <end position="399"/>
    </location>
</feature>
<organism evidence="4 5">
    <name type="scientific">Rhizobium soli</name>
    <dbReference type="NCBI Taxonomy" id="424798"/>
    <lineage>
        <taxon>Bacteria</taxon>
        <taxon>Pseudomonadati</taxon>
        <taxon>Pseudomonadota</taxon>
        <taxon>Alphaproteobacteria</taxon>
        <taxon>Hyphomicrobiales</taxon>
        <taxon>Rhizobiaceae</taxon>
        <taxon>Rhizobium/Agrobacterium group</taxon>
        <taxon>Rhizobium</taxon>
    </lineage>
</organism>
<dbReference type="InterPro" id="IPR034593">
    <property type="entry name" value="DgoD-like"/>
</dbReference>
<dbReference type="NCBIfam" id="NF010624">
    <property type="entry name" value="PRK14017.1"/>
    <property type="match status" value="1"/>
</dbReference>
<dbReference type="SUPFAM" id="SSF54826">
    <property type="entry name" value="Enolase N-terminal domain-like"/>
    <property type="match status" value="1"/>
</dbReference>
<evidence type="ECO:0000256" key="2">
    <source>
        <dbReference type="SAM" id="MobiDB-lite"/>
    </source>
</evidence>
<dbReference type="Pfam" id="PF13378">
    <property type="entry name" value="MR_MLE_C"/>
    <property type="match status" value="1"/>
</dbReference>
<dbReference type="InterPro" id="IPR013341">
    <property type="entry name" value="Mandelate_racemase_N_dom"/>
</dbReference>
<feature type="compositionally biased region" description="Polar residues" evidence="2">
    <location>
        <begin position="375"/>
        <end position="388"/>
    </location>
</feature>
<dbReference type="Proteomes" id="UP000585437">
    <property type="component" value="Unassembled WGS sequence"/>
</dbReference>
<dbReference type="SUPFAM" id="SSF51604">
    <property type="entry name" value="Enolase C-terminal domain-like"/>
    <property type="match status" value="1"/>
</dbReference>
<dbReference type="CDD" id="cd03316">
    <property type="entry name" value="MR_like"/>
    <property type="match status" value="1"/>
</dbReference>
<dbReference type="RefSeq" id="WP_184656082.1">
    <property type="nucleotide sequence ID" value="NZ_JACHBU010000016.1"/>
</dbReference>
<name>A0A7X0MTU1_9HYPH</name>
<evidence type="ECO:0000313" key="4">
    <source>
        <dbReference type="EMBL" id="MBB6511069.1"/>
    </source>
</evidence>
<keyword evidence="1 4" id="KW-0456">Lyase</keyword>
<dbReference type="PROSITE" id="PS00909">
    <property type="entry name" value="MR_MLE_2"/>
    <property type="match status" value="1"/>
</dbReference>
<dbReference type="PROSITE" id="PS00908">
    <property type="entry name" value="MR_MLE_1"/>
    <property type="match status" value="1"/>
</dbReference>
<gene>
    <name evidence="4" type="ORF">F4695_004466</name>
</gene>
<proteinExistence type="predicted"/>
<dbReference type="EMBL" id="JACHBU010000016">
    <property type="protein sequence ID" value="MBB6511069.1"/>
    <property type="molecule type" value="Genomic_DNA"/>
</dbReference>
<dbReference type="AlphaFoldDB" id="A0A7X0MTU1"/>
<dbReference type="SFLD" id="SFLDS00001">
    <property type="entry name" value="Enolase"/>
    <property type="match status" value="1"/>
</dbReference>
<dbReference type="GO" id="GO:0008869">
    <property type="term" value="F:galactonate dehydratase activity"/>
    <property type="evidence" value="ECO:0007669"/>
    <property type="project" value="UniProtKB-EC"/>
</dbReference>
<comment type="caution">
    <text evidence="4">The sequence shown here is derived from an EMBL/GenBank/DDBJ whole genome shotgun (WGS) entry which is preliminary data.</text>
</comment>
<dbReference type="EC" id="4.2.1.6" evidence="4"/>
<dbReference type="SMART" id="SM00922">
    <property type="entry name" value="MR_MLE"/>
    <property type="match status" value="1"/>
</dbReference>
<dbReference type="InterPro" id="IPR018110">
    <property type="entry name" value="Mandel_Rmase/mucon_lact_enz_CS"/>
</dbReference>
<sequence length="399" mass="43757">MKITALKTFVANVQRTNFVFVKLYTDDGIDGVGEATLEWKTKTIVAALEELERVLIGRDPFAVDAIVEQLHRDSYWRTGAVFRTALGGIEAALLDIKGKALGVPVYELLGGKFRDRVECYANHWFFGATTPEQYASQAKAAVAMGYRALKWDPFDTADLEMDRRQRRQTIEIVEAVRDTVGPDINLMLDVHGRLNVPTAIAMCRALAPYDLTWIEEPTPPESIDALVEVRAASPVPIAAGERWYEPGKFLEALSKKAVDVLQPDVSHAGGLSETKRIAHLAHMHLIPVAPHNPVGPVMNAMTLHAAVAMPNFSVFETVSIDVPWRRELVRETLQFENGAILAPTAPGLGVELNEEACARFPYEATNVPLFDGSMNTSGVATGKQTLSGDRNDAGPGQDR</sequence>
<protein>
    <submittedName>
        <fullName evidence="4">Galactonate dehydratase</fullName>
        <ecNumber evidence="4">4.2.1.6</ecNumber>
    </submittedName>
</protein>
<dbReference type="InterPro" id="IPR036849">
    <property type="entry name" value="Enolase-like_C_sf"/>
</dbReference>
<keyword evidence="5" id="KW-1185">Reference proteome</keyword>
<dbReference type="PANTHER" id="PTHR48080:SF2">
    <property type="entry name" value="D-GALACTONATE DEHYDRATASE"/>
    <property type="match status" value="1"/>
</dbReference>
<dbReference type="InterPro" id="IPR029065">
    <property type="entry name" value="Enolase_C-like"/>
</dbReference>
<feature type="domain" description="Mandelate racemase/muconate lactonizing enzyme C-terminal" evidence="3">
    <location>
        <begin position="131"/>
        <end position="236"/>
    </location>
</feature>
<accession>A0A7X0MTU1</accession>
<dbReference type="Pfam" id="PF02746">
    <property type="entry name" value="MR_MLE_N"/>
    <property type="match status" value="1"/>
</dbReference>
<dbReference type="InterPro" id="IPR029017">
    <property type="entry name" value="Enolase-like_N"/>
</dbReference>
<evidence type="ECO:0000259" key="3">
    <source>
        <dbReference type="SMART" id="SM00922"/>
    </source>
</evidence>
<dbReference type="Gene3D" id="3.20.20.120">
    <property type="entry name" value="Enolase-like C-terminal domain"/>
    <property type="match status" value="1"/>
</dbReference>
<dbReference type="PANTHER" id="PTHR48080">
    <property type="entry name" value="D-GALACTONATE DEHYDRATASE-RELATED"/>
    <property type="match status" value="1"/>
</dbReference>
<dbReference type="GO" id="GO:0000287">
    <property type="term" value="F:magnesium ion binding"/>
    <property type="evidence" value="ECO:0007669"/>
    <property type="project" value="UniProtKB-ARBA"/>
</dbReference>
<dbReference type="GO" id="GO:0009063">
    <property type="term" value="P:amino acid catabolic process"/>
    <property type="evidence" value="ECO:0007669"/>
    <property type="project" value="InterPro"/>
</dbReference>
<dbReference type="InterPro" id="IPR013342">
    <property type="entry name" value="Mandelate_racemase_C"/>
</dbReference>
<dbReference type="Gene3D" id="3.30.390.10">
    <property type="entry name" value="Enolase-like, N-terminal domain"/>
    <property type="match status" value="1"/>
</dbReference>
<reference evidence="4 5" key="1">
    <citation type="submission" date="2020-08" db="EMBL/GenBank/DDBJ databases">
        <title>The Agave Microbiome: Exploring the role of microbial communities in plant adaptations to desert environments.</title>
        <authorList>
            <person name="Partida-Martinez L.P."/>
        </authorList>
    </citation>
    <scope>NUCLEOTIDE SEQUENCE [LARGE SCALE GENOMIC DNA]</scope>
    <source>
        <strain evidence="4 5">AS3.12</strain>
    </source>
</reference>